<dbReference type="EMBL" id="CP003545">
    <property type="protein sequence ID" value="AFP84350.1"/>
    <property type="molecule type" value="Genomic_DNA"/>
</dbReference>
<accession>J3TWK5</accession>
<reference evidence="1 2" key="1">
    <citation type="journal article" date="2012" name="Mol. Biol. Evol.">
        <title>Genome reduction and co-evolution between the primary and secondary bacterial symbionts of psyllids.</title>
        <authorList>
            <person name="Sloan D.B."/>
            <person name="Moran N.A."/>
        </authorList>
    </citation>
    <scope>NUCLEOTIDE SEQUENCE [LARGE SCALE GENOMIC DNA]</scope>
    <source>
        <strain evidence="1 2">PC</strain>
    </source>
</reference>
<name>J3TWK5_CARRU</name>
<dbReference type="KEGG" id="crv:A357_0150"/>
<protein>
    <submittedName>
        <fullName evidence="1">Uncharacterized protein</fullName>
    </submittedName>
</protein>
<dbReference type="HOGENOM" id="CLU_2895567_0_0_6"/>
<dbReference type="Proteomes" id="UP000003935">
    <property type="component" value="Chromosome"/>
</dbReference>
<organism evidence="1 2">
    <name type="scientific">Candidatus Carsonella ruddii PC isolate NHV</name>
    <dbReference type="NCBI Taxonomy" id="1202540"/>
    <lineage>
        <taxon>Bacteria</taxon>
        <taxon>Pseudomonadati</taxon>
        <taxon>Pseudomonadota</taxon>
        <taxon>Gammaproteobacteria</taxon>
        <taxon>Oceanospirillales</taxon>
        <taxon>Halomonadaceae</taxon>
        <taxon>Zymobacter group</taxon>
        <taxon>Candidatus Carsonella</taxon>
    </lineage>
</organism>
<dbReference type="AlphaFoldDB" id="J3TWK5"/>
<evidence type="ECO:0000313" key="2">
    <source>
        <dbReference type="Proteomes" id="UP000003935"/>
    </source>
</evidence>
<dbReference type="STRING" id="1202540.A357_0150"/>
<sequence length="62" mass="8092">MKNIKIYYFNMFFYIVKKYINLYVCVNYNFKFIFYNFIFFRKKFFINVLFLKKKPKLKLYEY</sequence>
<gene>
    <name evidence="1" type="ORF">A357_0150</name>
</gene>
<proteinExistence type="predicted"/>
<evidence type="ECO:0000313" key="1">
    <source>
        <dbReference type="EMBL" id="AFP84350.1"/>
    </source>
</evidence>
<dbReference type="RefSeq" id="WP_014887649.1">
    <property type="nucleotide sequence ID" value="NC_018418.1"/>
</dbReference>